<keyword evidence="4" id="KW-0238">DNA-binding</keyword>
<dbReference type="Gene3D" id="3.90.1150.10">
    <property type="entry name" value="Aspartate Aminotransferase, domain 1"/>
    <property type="match status" value="1"/>
</dbReference>
<dbReference type="CDD" id="cd07377">
    <property type="entry name" value="WHTH_GntR"/>
    <property type="match status" value="1"/>
</dbReference>
<name>A0A2N3J8B1_AERSO</name>
<comment type="caution">
    <text evidence="7">The sequence shown here is derived from an EMBL/GenBank/DDBJ whole genome shotgun (WGS) entry which is preliminary data.</text>
</comment>
<dbReference type="InterPro" id="IPR036388">
    <property type="entry name" value="WH-like_DNA-bd_sf"/>
</dbReference>
<keyword evidence="3" id="KW-0805">Transcription regulation</keyword>
<evidence type="ECO:0000259" key="6">
    <source>
        <dbReference type="PROSITE" id="PS50949"/>
    </source>
</evidence>
<accession>A0A2N3J8B1</accession>
<dbReference type="InterPro" id="IPR036390">
    <property type="entry name" value="WH_DNA-bd_sf"/>
</dbReference>
<organism evidence="7 8">
    <name type="scientific">Aeromonas sobria</name>
    <dbReference type="NCBI Taxonomy" id="646"/>
    <lineage>
        <taxon>Bacteria</taxon>
        <taxon>Pseudomonadati</taxon>
        <taxon>Pseudomonadota</taxon>
        <taxon>Gammaproteobacteria</taxon>
        <taxon>Aeromonadales</taxon>
        <taxon>Aeromonadaceae</taxon>
        <taxon>Aeromonas</taxon>
    </lineage>
</organism>
<keyword evidence="2" id="KW-0663">Pyridoxal phosphate</keyword>
<dbReference type="SUPFAM" id="SSF53383">
    <property type="entry name" value="PLP-dependent transferases"/>
    <property type="match status" value="1"/>
</dbReference>
<dbReference type="RefSeq" id="WP_101323333.1">
    <property type="nucleotide sequence ID" value="NZ_NQMM01000006.1"/>
</dbReference>
<dbReference type="InterPro" id="IPR015424">
    <property type="entry name" value="PyrdxlP-dep_Trfase"/>
</dbReference>
<dbReference type="SMART" id="SM00345">
    <property type="entry name" value="HTH_GNTR"/>
    <property type="match status" value="1"/>
</dbReference>
<dbReference type="PANTHER" id="PTHR46577">
    <property type="entry name" value="HTH-TYPE TRANSCRIPTIONAL REGULATORY PROTEIN GABR"/>
    <property type="match status" value="1"/>
</dbReference>
<proteinExistence type="inferred from homology"/>
<dbReference type="Pfam" id="PF00392">
    <property type="entry name" value="GntR"/>
    <property type="match status" value="1"/>
</dbReference>
<reference evidence="7 8" key="1">
    <citation type="journal article" date="2017" name="Front. Microbiol.">
        <title>Strong Genomic and Phenotypic Heterogeneity in the Aeromonas sobria Species Complex.</title>
        <authorList>
            <person name="Gauthier J."/>
            <person name="Vincent A.T."/>
            <person name="Charette S.J."/>
            <person name="Derome N."/>
        </authorList>
    </citation>
    <scope>NUCLEOTIDE SEQUENCE [LARGE SCALE GENOMIC DNA]</scope>
    <source>
        <strain evidence="7 8">TM18</strain>
    </source>
</reference>
<dbReference type="GO" id="GO:0003677">
    <property type="term" value="F:DNA binding"/>
    <property type="evidence" value="ECO:0007669"/>
    <property type="project" value="UniProtKB-KW"/>
</dbReference>
<dbReference type="CDD" id="cd00609">
    <property type="entry name" value="AAT_like"/>
    <property type="match status" value="1"/>
</dbReference>
<feature type="domain" description="HTH gntR-type" evidence="6">
    <location>
        <begin position="12"/>
        <end position="80"/>
    </location>
</feature>
<dbReference type="AlphaFoldDB" id="A0A2N3J8B1"/>
<dbReference type="Pfam" id="PF00155">
    <property type="entry name" value="Aminotran_1_2"/>
    <property type="match status" value="1"/>
</dbReference>
<protein>
    <submittedName>
        <fullName evidence="7">GntR family transcriptional regulator</fullName>
    </submittedName>
</protein>
<evidence type="ECO:0000313" key="7">
    <source>
        <dbReference type="EMBL" id="PKQ82805.1"/>
    </source>
</evidence>
<sequence length="482" mass="53130">MMIPDLVFKPREPKVVQITDHLGQLIRDGVLPMGARLPSIHTLTRQFGVSKFTVVDALDRLKGQQLVYASQGRGYFVSRRGPVPDGDSLGKLLPQDFLSVSRRALIGEQGASRPGCGFLPADWLDNDNIRQALRQVSRQPNLRLAEYGDAAGYRPLRETLRERLAVFGMVLTPDQLVTTANTMQALDLLLRLLLRPGDAVLVDDPCYFNFHGILSLHGARVLSLPRTPDGPDLLLLERWLMEEKPRLYLTSGLLHNPTGQSLSPAQAFSLLALLSRWDCHLIEDDLYGDLLGERVPRLASIGGWERVTYVSGFSKLLSANLRLGFVAASPALAASLAGLKQVCGGVTMEIGERMLTGLLRDGHYDRQLRRIRQRLCDAGRRVDDWLTGLGCRLEFDGQGGLFRWVRLPDGVNSETLAQSALAEGIALAPGSLFTRGKEGHHYMRLNLAHTDHPELMERLGRLLQEAGRGATCPPGGGPILLK</sequence>
<evidence type="ECO:0000256" key="5">
    <source>
        <dbReference type="ARBA" id="ARBA00023163"/>
    </source>
</evidence>
<dbReference type="InterPro" id="IPR015421">
    <property type="entry name" value="PyrdxlP-dep_Trfase_major"/>
</dbReference>
<dbReference type="InterPro" id="IPR015422">
    <property type="entry name" value="PyrdxlP-dep_Trfase_small"/>
</dbReference>
<dbReference type="InterPro" id="IPR051446">
    <property type="entry name" value="HTH_trans_reg/aminotransferase"/>
</dbReference>
<evidence type="ECO:0000256" key="4">
    <source>
        <dbReference type="ARBA" id="ARBA00023125"/>
    </source>
</evidence>
<evidence type="ECO:0000256" key="2">
    <source>
        <dbReference type="ARBA" id="ARBA00022898"/>
    </source>
</evidence>
<keyword evidence="5" id="KW-0804">Transcription</keyword>
<dbReference type="Gene3D" id="3.40.640.10">
    <property type="entry name" value="Type I PLP-dependent aspartate aminotransferase-like (Major domain)"/>
    <property type="match status" value="1"/>
</dbReference>
<dbReference type="PROSITE" id="PS50949">
    <property type="entry name" value="HTH_GNTR"/>
    <property type="match status" value="1"/>
</dbReference>
<dbReference type="PANTHER" id="PTHR46577:SF2">
    <property type="entry name" value="TRANSCRIPTIONAL REGULATORY PROTEIN"/>
    <property type="match status" value="1"/>
</dbReference>
<dbReference type="InterPro" id="IPR000524">
    <property type="entry name" value="Tscrpt_reg_HTH_GntR"/>
</dbReference>
<comment type="similarity">
    <text evidence="1">In the C-terminal section; belongs to the class-I pyridoxal-phosphate-dependent aminotransferase family.</text>
</comment>
<dbReference type="EMBL" id="NQMM01000006">
    <property type="protein sequence ID" value="PKQ82805.1"/>
    <property type="molecule type" value="Genomic_DNA"/>
</dbReference>
<dbReference type="InterPro" id="IPR004839">
    <property type="entry name" value="Aminotransferase_I/II_large"/>
</dbReference>
<evidence type="ECO:0000256" key="3">
    <source>
        <dbReference type="ARBA" id="ARBA00023015"/>
    </source>
</evidence>
<evidence type="ECO:0000313" key="8">
    <source>
        <dbReference type="Proteomes" id="UP000233467"/>
    </source>
</evidence>
<evidence type="ECO:0000256" key="1">
    <source>
        <dbReference type="ARBA" id="ARBA00005384"/>
    </source>
</evidence>
<dbReference type="GO" id="GO:0003700">
    <property type="term" value="F:DNA-binding transcription factor activity"/>
    <property type="evidence" value="ECO:0007669"/>
    <property type="project" value="InterPro"/>
</dbReference>
<dbReference type="SUPFAM" id="SSF46785">
    <property type="entry name" value="Winged helix' DNA-binding domain"/>
    <property type="match status" value="1"/>
</dbReference>
<dbReference type="Gene3D" id="1.10.10.10">
    <property type="entry name" value="Winged helix-like DNA-binding domain superfamily/Winged helix DNA-binding domain"/>
    <property type="match status" value="1"/>
</dbReference>
<gene>
    <name evidence="7" type="ORF">CJP16_01445</name>
</gene>
<keyword evidence="8" id="KW-1185">Reference proteome</keyword>
<dbReference type="GO" id="GO:0030170">
    <property type="term" value="F:pyridoxal phosphate binding"/>
    <property type="evidence" value="ECO:0007669"/>
    <property type="project" value="InterPro"/>
</dbReference>
<dbReference type="Proteomes" id="UP000233467">
    <property type="component" value="Unassembled WGS sequence"/>
</dbReference>